<dbReference type="Proteomes" id="UP000663699">
    <property type="component" value="Chromosome 9"/>
</dbReference>
<organism evidence="2 3">
    <name type="scientific">Pneumocystis wakefieldiae</name>
    <dbReference type="NCBI Taxonomy" id="38082"/>
    <lineage>
        <taxon>Eukaryota</taxon>
        <taxon>Fungi</taxon>
        <taxon>Dikarya</taxon>
        <taxon>Ascomycota</taxon>
        <taxon>Taphrinomycotina</taxon>
        <taxon>Pneumocystomycetes</taxon>
        <taxon>Pneumocystaceae</taxon>
        <taxon>Pneumocystis</taxon>
    </lineage>
</organism>
<protein>
    <recommendedName>
        <fullName evidence="1">Ubiquitin-like domain-containing protein</fullName>
    </recommendedName>
</protein>
<dbReference type="Pfam" id="PF12754">
    <property type="entry name" value="Get5_N"/>
    <property type="match status" value="1"/>
</dbReference>
<evidence type="ECO:0000259" key="1">
    <source>
        <dbReference type="PROSITE" id="PS50053"/>
    </source>
</evidence>
<dbReference type="OrthoDB" id="5366541at2759"/>
<accession>A0A899G3M8</accession>
<evidence type="ECO:0000313" key="3">
    <source>
        <dbReference type="Proteomes" id="UP000663699"/>
    </source>
</evidence>
<dbReference type="EMBL" id="CP054540">
    <property type="protein sequence ID" value="QSL66059.1"/>
    <property type="molecule type" value="Genomic_DNA"/>
</dbReference>
<dbReference type="SUPFAM" id="SSF54236">
    <property type="entry name" value="Ubiquitin-like"/>
    <property type="match status" value="1"/>
</dbReference>
<sequence>MEAEKSFAKSFLNSLSQKPIRYRDDYSLGLSSLSQIPPEMYQQRFQLPERCRERSCVDRKDEIYVHLKSLRGSKIDINIMSYKDETILNIKEKILKTLEVDLSQIKLLNKGKVQSDMKHISEILEPEQKQLMFHVMIMEKKQSEENNEFSLKTCDESIINKNSEILNLQLDSLFWQDLRSFLLTKLDINVCDKVYNIFKDAYTSKMNL</sequence>
<feature type="domain" description="Ubiquitin-like" evidence="1">
    <location>
        <begin position="63"/>
        <end position="122"/>
    </location>
</feature>
<evidence type="ECO:0000313" key="2">
    <source>
        <dbReference type="EMBL" id="QSL66059.1"/>
    </source>
</evidence>
<dbReference type="InterPro" id="IPR029071">
    <property type="entry name" value="Ubiquitin-like_domsf"/>
</dbReference>
<dbReference type="AlphaFoldDB" id="A0A899G3M8"/>
<dbReference type="Gene3D" id="3.10.20.90">
    <property type="entry name" value="Phosphatidylinositol 3-kinase Catalytic Subunit, Chain A, domain 1"/>
    <property type="match status" value="1"/>
</dbReference>
<dbReference type="PROSITE" id="PS50053">
    <property type="entry name" value="UBIQUITIN_2"/>
    <property type="match status" value="1"/>
</dbReference>
<keyword evidence="3" id="KW-1185">Reference proteome</keyword>
<proteinExistence type="predicted"/>
<dbReference type="InterPro" id="IPR024737">
    <property type="entry name" value="Get5_N"/>
</dbReference>
<name>A0A899G3M8_9ASCO</name>
<dbReference type="InterPro" id="IPR000626">
    <property type="entry name" value="Ubiquitin-like_dom"/>
</dbReference>
<reference evidence="2" key="1">
    <citation type="submission" date="2020-06" db="EMBL/GenBank/DDBJ databases">
        <title>Genomes of multiple members of Pneumocystis genus reveal paths to human pathogen Pneumocystis jirovecii.</title>
        <authorList>
            <person name="Cisse O.H."/>
            <person name="Ma L."/>
            <person name="Dekker J."/>
            <person name="Khil P."/>
            <person name="Jo J."/>
            <person name="Brenchley J."/>
            <person name="Blair R."/>
            <person name="Pahar B."/>
            <person name="Chabe M."/>
            <person name="Van Rompay K.A."/>
            <person name="Keesler R."/>
            <person name="Sukura A."/>
            <person name="Hirsch V."/>
            <person name="Kutty G."/>
            <person name="Liu Y."/>
            <person name="Peng L."/>
            <person name="Chen J."/>
            <person name="Song J."/>
            <person name="Weissenbacher-Lang C."/>
            <person name="Xu J."/>
            <person name="Upham N.S."/>
            <person name="Stajich J.E."/>
            <person name="Cuomo C.A."/>
            <person name="Cushion M.T."/>
            <person name="Kovacs J.A."/>
        </authorList>
    </citation>
    <scope>NUCLEOTIDE SEQUENCE</scope>
    <source>
        <strain evidence="2">2A</strain>
    </source>
</reference>
<gene>
    <name evidence="2" type="ORF">MERGE_003196</name>
</gene>